<dbReference type="PANTHER" id="PTHR28641">
    <property type="match status" value="1"/>
</dbReference>
<dbReference type="InterPro" id="IPR007956">
    <property type="entry name" value="Malonyl_CoA_deC_C"/>
</dbReference>
<dbReference type="AlphaFoldDB" id="A0A126V0A7"/>
<dbReference type="Gene3D" id="3.40.630.150">
    <property type="entry name" value="Malonyl-CoA decarboxylase, catalytic domain"/>
    <property type="match status" value="1"/>
</dbReference>
<organism evidence="2 3">
    <name type="scientific">Falsihalocynthiibacter arcticus</name>
    <dbReference type="NCBI Taxonomy" id="1579316"/>
    <lineage>
        <taxon>Bacteria</taxon>
        <taxon>Pseudomonadati</taxon>
        <taxon>Pseudomonadota</taxon>
        <taxon>Alphaproteobacteria</taxon>
        <taxon>Rhodobacterales</taxon>
        <taxon>Roseobacteraceae</taxon>
        <taxon>Falsihalocynthiibacter</taxon>
    </lineage>
</organism>
<sequence>MVEELRREFEALETFVTLSPIPGLRRCVKKAAEGGAEIELTEDELSLITVLEESDTLPSEPDMQAEFNQLAAKYFVYGKSSRGGPADPVARFHLGNGACLERINPVADLSTRGVSTSWGGMVNYLYDLKNIERNHEAFANGGDVICSAAVKRAANGN</sequence>
<proteinExistence type="predicted"/>
<dbReference type="PANTHER" id="PTHR28641:SF1">
    <property type="entry name" value="MALONYL-COA DECARBOXYLASE, MITOCHONDRIAL"/>
    <property type="match status" value="1"/>
</dbReference>
<feature type="domain" description="Malonyl-CoA decarboxylase C-terminal" evidence="1">
    <location>
        <begin position="2"/>
        <end position="127"/>
    </location>
</feature>
<dbReference type="InterPro" id="IPR038917">
    <property type="entry name" value="Malonyl_CoA_deC"/>
</dbReference>
<evidence type="ECO:0000313" key="3">
    <source>
        <dbReference type="Proteomes" id="UP000070371"/>
    </source>
</evidence>
<dbReference type="EMBL" id="CP014327">
    <property type="protein sequence ID" value="AML51768.1"/>
    <property type="molecule type" value="Genomic_DNA"/>
</dbReference>
<dbReference type="GO" id="GO:0006633">
    <property type="term" value="P:fatty acid biosynthetic process"/>
    <property type="evidence" value="ECO:0007669"/>
    <property type="project" value="InterPro"/>
</dbReference>
<dbReference type="Proteomes" id="UP000070371">
    <property type="component" value="Chromosome"/>
</dbReference>
<dbReference type="KEGG" id="hat:RC74_11285"/>
<dbReference type="GO" id="GO:0050080">
    <property type="term" value="F:malonyl-CoA decarboxylase activity"/>
    <property type="evidence" value="ECO:0007669"/>
    <property type="project" value="InterPro"/>
</dbReference>
<gene>
    <name evidence="2" type="ORF">RC74_11285</name>
</gene>
<dbReference type="STRING" id="1579316.RC74_11285"/>
<evidence type="ECO:0000259" key="1">
    <source>
        <dbReference type="Pfam" id="PF05292"/>
    </source>
</evidence>
<protein>
    <recommendedName>
        <fullName evidence="1">Malonyl-CoA decarboxylase C-terminal domain-containing protein</fullName>
    </recommendedName>
</protein>
<dbReference type="Pfam" id="PF05292">
    <property type="entry name" value="MCD"/>
    <property type="match status" value="1"/>
</dbReference>
<dbReference type="InterPro" id="IPR042303">
    <property type="entry name" value="Malonyl_CoA_deC_C_sf"/>
</dbReference>
<name>A0A126V0A7_9RHOB</name>
<accession>A0A126V0A7</accession>
<keyword evidence="3" id="KW-1185">Reference proteome</keyword>
<reference evidence="2 3" key="1">
    <citation type="submission" date="2016-02" db="EMBL/GenBank/DDBJ databases">
        <title>Complete genome sequence of Halocynthiibacter arcticus PAMC 20958t from arctic marine sediment.</title>
        <authorList>
            <person name="Lee Y.M."/>
            <person name="Baek K."/>
            <person name="Lee H.K."/>
            <person name="Shin S.C."/>
        </authorList>
    </citation>
    <scope>NUCLEOTIDE SEQUENCE [LARGE SCALE GENOMIC DNA]</scope>
    <source>
        <strain evidence="2">PAMC 20958</strain>
    </source>
</reference>
<evidence type="ECO:0000313" key="2">
    <source>
        <dbReference type="EMBL" id="AML51768.1"/>
    </source>
</evidence>